<reference evidence="5 6" key="1">
    <citation type="submission" date="2017-12" db="EMBL/GenBank/DDBJ databases">
        <authorList>
            <person name="Hurst M.R.H."/>
        </authorList>
    </citation>
    <scope>NUCLEOTIDE SEQUENCE [LARGE SCALE GENOMIC DNA]</scope>
    <source>
        <strain evidence="5 6">TH11417</strain>
    </source>
</reference>
<protein>
    <submittedName>
        <fullName evidence="5">Low specificity L-threonine aldolase</fullName>
    </submittedName>
</protein>
<evidence type="ECO:0000313" key="5">
    <source>
        <dbReference type="EMBL" id="AUW97250.1"/>
    </source>
</evidence>
<feature type="domain" description="Aromatic amino acid beta-eliminating lyase/threonine aldolase" evidence="4">
    <location>
        <begin position="26"/>
        <end position="243"/>
    </location>
</feature>
<dbReference type="GeneID" id="98394071"/>
<name>A0A2L0D6H0_9STRE</name>
<keyword evidence="3" id="KW-0663">Pyridoxal phosphate</keyword>
<dbReference type="KEGG" id="splr:C0J00_09140"/>
<dbReference type="AlphaFoldDB" id="A0A2L0D6H0"/>
<dbReference type="EMBL" id="CP025536">
    <property type="protein sequence ID" value="AUW97250.1"/>
    <property type="molecule type" value="Genomic_DNA"/>
</dbReference>
<sequence>MLHFENDYNEGVHPELLKAIVETNDVNQAGYGFDDYTAQATEKIRQAIACPEAQVQFLAGGTQTNQVAIDSLLKSYEGVISAETGHIATHEAGAIEFVGHKVITLPQQDGKITAKAVEEYLVDFYNDETFEHMVFPGMVYITHPTEYGTLYSKEELVDLSAVCRQYEIPLFLDGARLGYALPAKGTDVTLKDIAELCDVFYIGGTKLGALMGEALIYTKNNMPKHFSAIVKQHGALLAKGRFIGLQFDKFFTDDLYLKIGEQALNFAEQLKTILKEKGYRFYLESPTNQQFVIVENNKLKELQEKVVVSIWEKYDDQHTVVRFATSWSTTQEDIDALTAIL</sequence>
<evidence type="ECO:0000256" key="2">
    <source>
        <dbReference type="ARBA" id="ARBA00006966"/>
    </source>
</evidence>
<accession>A0A2L0D6H0</accession>
<organism evidence="5 6">
    <name type="scientific">Streptococcus pluranimalium</name>
    <dbReference type="NCBI Taxonomy" id="82348"/>
    <lineage>
        <taxon>Bacteria</taxon>
        <taxon>Bacillati</taxon>
        <taxon>Bacillota</taxon>
        <taxon>Bacilli</taxon>
        <taxon>Lactobacillales</taxon>
        <taxon>Streptococcaceae</taxon>
        <taxon>Streptococcus</taxon>
    </lineage>
</organism>
<dbReference type="GO" id="GO:0006520">
    <property type="term" value="P:amino acid metabolic process"/>
    <property type="evidence" value="ECO:0007669"/>
    <property type="project" value="InterPro"/>
</dbReference>
<dbReference type="InterPro" id="IPR001597">
    <property type="entry name" value="ArAA_b-elim_lyase/Thr_aldolase"/>
</dbReference>
<dbReference type="GO" id="GO:0016829">
    <property type="term" value="F:lyase activity"/>
    <property type="evidence" value="ECO:0007669"/>
    <property type="project" value="InterPro"/>
</dbReference>
<comment type="similarity">
    <text evidence="2">Belongs to the threonine aldolase family.</text>
</comment>
<dbReference type="SUPFAM" id="SSF53383">
    <property type="entry name" value="PLP-dependent transferases"/>
    <property type="match status" value="1"/>
</dbReference>
<dbReference type="OrthoDB" id="9774495at2"/>
<evidence type="ECO:0000259" key="4">
    <source>
        <dbReference type="Pfam" id="PF01212"/>
    </source>
</evidence>
<reference evidence="5 6" key="2">
    <citation type="submission" date="2018-02" db="EMBL/GenBank/DDBJ databases">
        <title>Whole genome sequencing analysis of Streptococcus pluranimalium isolated from cattle infected mastitis in China.</title>
        <authorList>
            <person name="Zhang J.-R."/>
            <person name="Hu G.-Z."/>
        </authorList>
    </citation>
    <scope>NUCLEOTIDE SEQUENCE [LARGE SCALE GENOMIC DNA]</scope>
    <source>
        <strain evidence="5 6">TH11417</strain>
    </source>
</reference>
<dbReference type="InterPro" id="IPR015421">
    <property type="entry name" value="PyrdxlP-dep_Trfase_major"/>
</dbReference>
<dbReference type="Gene3D" id="3.90.1150.10">
    <property type="entry name" value="Aspartate Aminotransferase, domain 1"/>
    <property type="match status" value="1"/>
</dbReference>
<evidence type="ECO:0000256" key="1">
    <source>
        <dbReference type="ARBA" id="ARBA00001933"/>
    </source>
</evidence>
<gene>
    <name evidence="5" type="ORF">C0J00_09140</name>
</gene>
<proteinExistence type="inferred from homology"/>
<dbReference type="Proteomes" id="UP000238956">
    <property type="component" value="Chromosome"/>
</dbReference>
<dbReference type="PANTHER" id="PTHR48097:SF5">
    <property type="entry name" value="LOW SPECIFICITY L-THREONINE ALDOLASE"/>
    <property type="match status" value="1"/>
</dbReference>
<dbReference type="InterPro" id="IPR015422">
    <property type="entry name" value="PyrdxlP-dep_Trfase_small"/>
</dbReference>
<evidence type="ECO:0000313" key="6">
    <source>
        <dbReference type="Proteomes" id="UP000238956"/>
    </source>
</evidence>
<comment type="cofactor">
    <cofactor evidence="1">
        <name>pyridoxal 5'-phosphate</name>
        <dbReference type="ChEBI" id="CHEBI:597326"/>
    </cofactor>
</comment>
<keyword evidence="6" id="KW-1185">Reference proteome</keyword>
<dbReference type="Gene3D" id="3.40.640.10">
    <property type="entry name" value="Type I PLP-dependent aspartate aminotransferase-like (Major domain)"/>
    <property type="match status" value="1"/>
</dbReference>
<dbReference type="InterPro" id="IPR015424">
    <property type="entry name" value="PyrdxlP-dep_Trfase"/>
</dbReference>
<dbReference type="Pfam" id="PF01212">
    <property type="entry name" value="Beta_elim_lyase"/>
    <property type="match status" value="1"/>
</dbReference>
<dbReference type="PANTHER" id="PTHR48097">
    <property type="entry name" value="L-THREONINE ALDOLASE-RELATED"/>
    <property type="match status" value="1"/>
</dbReference>
<evidence type="ECO:0000256" key="3">
    <source>
        <dbReference type="ARBA" id="ARBA00022898"/>
    </source>
</evidence>
<dbReference type="RefSeq" id="WP_104968558.1">
    <property type="nucleotide sequence ID" value="NZ_CP025536.1"/>
</dbReference>